<keyword evidence="3" id="KW-1185">Reference proteome</keyword>
<protein>
    <recommendedName>
        <fullName evidence="1">Transcription activator GCR1-like domain-containing protein</fullName>
    </recommendedName>
</protein>
<sequence length="413" mass="46248">MPPTKEILLYTNIMREFLKWYNKEHNWDQYEDFHKIDKSLFKDITPEKLVTYMKILAYGIPNPGPEDIPTGQGETGLLFVKRAISYFLPDANKDWDADTRTGNPARAKPVDQLIRVAGMNEPSAESIQLIKRQLSTFSMEIMALQRTIFDSNQKHRHDSKHLELLVDKTRVELMQEMLNLSKQRHGMSGMNTNGIGMSSNGKGNEANTGGSDSYAYGEYEYGQEVTPVEEEYTTNSSTAIDGNNRNKNKNATSTTQDVMALSNHASTNTSHAYGNDYSYNGGSTVYSNKAPQQYGASSMQVSTFPGSSNEFIGNAQLSSKPKTLASLWEEYEIGIGTNKAAREFTQKERGSVRKTYSFRNSFWKAMETVMGRGNSVEEAMQKIQIAYGENASVTAVCRAISRDKDLSRVLSPP</sequence>
<evidence type="ECO:0000313" key="2">
    <source>
        <dbReference type="EMBL" id="KNC85891.1"/>
    </source>
</evidence>
<dbReference type="GeneID" id="25902433"/>
<gene>
    <name evidence="2" type="ORF">SARC_01929</name>
</gene>
<evidence type="ECO:0000259" key="1">
    <source>
        <dbReference type="Pfam" id="PF12550"/>
    </source>
</evidence>
<organism evidence="2 3">
    <name type="scientific">Sphaeroforma arctica JP610</name>
    <dbReference type="NCBI Taxonomy" id="667725"/>
    <lineage>
        <taxon>Eukaryota</taxon>
        <taxon>Ichthyosporea</taxon>
        <taxon>Ichthyophonida</taxon>
        <taxon>Sphaeroforma</taxon>
    </lineage>
</organism>
<dbReference type="InterPro" id="IPR022210">
    <property type="entry name" value="TF_GCR1-like"/>
</dbReference>
<dbReference type="Proteomes" id="UP000054560">
    <property type="component" value="Unassembled WGS sequence"/>
</dbReference>
<evidence type="ECO:0000313" key="3">
    <source>
        <dbReference type="Proteomes" id="UP000054560"/>
    </source>
</evidence>
<dbReference type="RefSeq" id="XP_014159793.1">
    <property type="nucleotide sequence ID" value="XM_014304318.1"/>
</dbReference>
<reference evidence="2 3" key="1">
    <citation type="submission" date="2011-02" db="EMBL/GenBank/DDBJ databases">
        <title>The Genome Sequence of Sphaeroforma arctica JP610.</title>
        <authorList>
            <consortium name="The Broad Institute Genome Sequencing Platform"/>
            <person name="Russ C."/>
            <person name="Cuomo C."/>
            <person name="Young S.K."/>
            <person name="Zeng Q."/>
            <person name="Gargeya S."/>
            <person name="Alvarado L."/>
            <person name="Berlin A."/>
            <person name="Chapman S.B."/>
            <person name="Chen Z."/>
            <person name="Freedman E."/>
            <person name="Gellesch M."/>
            <person name="Goldberg J."/>
            <person name="Griggs A."/>
            <person name="Gujja S."/>
            <person name="Heilman E."/>
            <person name="Heiman D."/>
            <person name="Howarth C."/>
            <person name="Mehta T."/>
            <person name="Neiman D."/>
            <person name="Pearson M."/>
            <person name="Roberts A."/>
            <person name="Saif S."/>
            <person name="Shea T."/>
            <person name="Shenoy N."/>
            <person name="Sisk P."/>
            <person name="Stolte C."/>
            <person name="Sykes S."/>
            <person name="White J."/>
            <person name="Yandava C."/>
            <person name="Burger G."/>
            <person name="Gray M.W."/>
            <person name="Holland P.W.H."/>
            <person name="King N."/>
            <person name="Lang F.B.F."/>
            <person name="Roger A.J."/>
            <person name="Ruiz-Trillo I."/>
            <person name="Haas B."/>
            <person name="Nusbaum C."/>
            <person name="Birren B."/>
        </authorList>
    </citation>
    <scope>NUCLEOTIDE SEQUENCE [LARGE SCALE GENOMIC DNA]</scope>
    <source>
        <strain evidence="2 3">JP610</strain>
    </source>
</reference>
<feature type="domain" description="Transcription activator GCR1-like" evidence="1">
    <location>
        <begin position="316"/>
        <end position="383"/>
    </location>
</feature>
<dbReference type="OrthoDB" id="123132at2759"/>
<name>A0A0L0GAH7_9EUKA</name>
<dbReference type="AlphaFoldDB" id="A0A0L0GAH7"/>
<dbReference type="Pfam" id="PF12550">
    <property type="entry name" value="GCR1_C"/>
    <property type="match status" value="1"/>
</dbReference>
<dbReference type="EMBL" id="KQ241678">
    <property type="protein sequence ID" value="KNC85891.1"/>
    <property type="molecule type" value="Genomic_DNA"/>
</dbReference>
<proteinExistence type="predicted"/>
<accession>A0A0L0GAH7</accession>